<reference evidence="3" key="1">
    <citation type="submission" date="2018-05" db="EMBL/GenBank/DDBJ databases">
        <authorList>
            <person name="Lanie J.A."/>
            <person name="Ng W.-L."/>
            <person name="Kazmierczak K.M."/>
            <person name="Andrzejewski T.M."/>
            <person name="Davidsen T.M."/>
            <person name="Wayne K.J."/>
            <person name="Tettelin H."/>
            <person name="Glass J.I."/>
            <person name="Rusch D."/>
            <person name="Podicherti R."/>
            <person name="Tsui H.-C.T."/>
            <person name="Winkler M.E."/>
        </authorList>
    </citation>
    <scope>NUCLEOTIDE SEQUENCE</scope>
</reference>
<sequence length="317" mass="34591">ADVFSGTSREVFRIGQFAPNHNIGTIAFNPHAEIGSPDYGILYACLGDGGAAHDPRDHGQSLAVPQAAIIRIDPLDGDSTKGYGIPADNPFVGNDGVAPEIWAYGLRHPQHFSWDTDSRMFIGDIGQNQVEEVNLGLPGANYGWRLREGTFATGYAAGRGPGPVYPRPAEDDREFVYPVAQYDHDEGNAVGGGFVYRGLAIPELRGKYVFADFPRGRLLAIDADPLDTEQPVEITEVRLVIGGREQDLIDVAGFPNTYGPGNRVDLRLGTDSARELYLLTKGDGWVRKLVPAPPREDHSELLEGTGLHRARRRAHNR</sequence>
<feature type="domain" description="Glucose/Sorbosone dehydrogenase" evidence="2">
    <location>
        <begin position="39"/>
        <end position="224"/>
    </location>
</feature>
<name>A0A382AME4_9ZZZZ</name>
<accession>A0A382AME4</accession>
<feature type="non-terminal residue" evidence="3">
    <location>
        <position position="1"/>
    </location>
</feature>
<dbReference type="PANTHER" id="PTHR19328">
    <property type="entry name" value="HEDGEHOG-INTERACTING PROTEIN"/>
    <property type="match status" value="1"/>
</dbReference>
<proteinExistence type="predicted"/>
<dbReference type="Pfam" id="PF07995">
    <property type="entry name" value="GSDH"/>
    <property type="match status" value="1"/>
</dbReference>
<gene>
    <name evidence="3" type="ORF">METZ01_LOCUS155295</name>
</gene>
<dbReference type="Gene3D" id="2.120.10.30">
    <property type="entry name" value="TolB, C-terminal domain"/>
    <property type="match status" value="1"/>
</dbReference>
<dbReference type="InterPro" id="IPR012938">
    <property type="entry name" value="Glc/Sorbosone_DH"/>
</dbReference>
<dbReference type="EMBL" id="UINC01025927">
    <property type="protein sequence ID" value="SVB02441.1"/>
    <property type="molecule type" value="Genomic_DNA"/>
</dbReference>
<dbReference type="AlphaFoldDB" id="A0A382AME4"/>
<evidence type="ECO:0000259" key="2">
    <source>
        <dbReference type="Pfam" id="PF07995"/>
    </source>
</evidence>
<dbReference type="PANTHER" id="PTHR19328:SF75">
    <property type="entry name" value="ALDOSE SUGAR DEHYDROGENASE YLII"/>
    <property type="match status" value="1"/>
</dbReference>
<dbReference type="InterPro" id="IPR011042">
    <property type="entry name" value="6-blade_b-propeller_TolB-like"/>
</dbReference>
<evidence type="ECO:0000313" key="3">
    <source>
        <dbReference type="EMBL" id="SVB02441.1"/>
    </source>
</evidence>
<dbReference type="SUPFAM" id="SSF50952">
    <property type="entry name" value="Soluble quinoprotein glucose dehydrogenase"/>
    <property type="match status" value="1"/>
</dbReference>
<feature type="non-terminal residue" evidence="3">
    <location>
        <position position="317"/>
    </location>
</feature>
<dbReference type="InterPro" id="IPR011041">
    <property type="entry name" value="Quinoprot_gluc/sorb_DH_b-prop"/>
</dbReference>
<protein>
    <recommendedName>
        <fullName evidence="2">Glucose/Sorbosone dehydrogenase domain-containing protein</fullName>
    </recommendedName>
</protein>
<feature type="compositionally biased region" description="Basic residues" evidence="1">
    <location>
        <begin position="308"/>
        <end position="317"/>
    </location>
</feature>
<evidence type="ECO:0000256" key="1">
    <source>
        <dbReference type="SAM" id="MobiDB-lite"/>
    </source>
</evidence>
<feature type="region of interest" description="Disordered" evidence="1">
    <location>
        <begin position="296"/>
        <end position="317"/>
    </location>
</feature>
<organism evidence="3">
    <name type="scientific">marine metagenome</name>
    <dbReference type="NCBI Taxonomy" id="408172"/>
    <lineage>
        <taxon>unclassified sequences</taxon>
        <taxon>metagenomes</taxon>
        <taxon>ecological metagenomes</taxon>
    </lineage>
</organism>